<organism evidence="7 8">
    <name type="scientific">Mycobacteroides abscessus</name>
    <dbReference type="NCBI Taxonomy" id="36809"/>
    <lineage>
        <taxon>Bacteria</taxon>
        <taxon>Bacillati</taxon>
        <taxon>Actinomycetota</taxon>
        <taxon>Actinomycetes</taxon>
        <taxon>Mycobacteriales</taxon>
        <taxon>Mycobacteriaceae</taxon>
        <taxon>Mycobacteroides</taxon>
    </lineage>
</organism>
<comment type="catalytic activity">
    <reaction evidence="5">
        <text>a 4-saturated-(3S)-3-hydroxyacyl-CoA = a (3E)-enoyl-CoA + H2O</text>
        <dbReference type="Rhea" id="RHEA:20724"/>
        <dbReference type="ChEBI" id="CHEBI:15377"/>
        <dbReference type="ChEBI" id="CHEBI:58521"/>
        <dbReference type="ChEBI" id="CHEBI:137480"/>
        <dbReference type="EC" id="4.2.1.17"/>
    </reaction>
</comment>
<dbReference type="Gene3D" id="3.90.226.10">
    <property type="entry name" value="2-enoyl-CoA Hydratase, Chain A, domain 1"/>
    <property type="match status" value="1"/>
</dbReference>
<evidence type="ECO:0000256" key="2">
    <source>
        <dbReference type="ARBA" id="ARBA00005254"/>
    </source>
</evidence>
<dbReference type="SUPFAM" id="SSF52096">
    <property type="entry name" value="ClpP/crotonase"/>
    <property type="match status" value="1"/>
</dbReference>
<dbReference type="PANTHER" id="PTHR43802">
    <property type="entry name" value="ENOYL-COA HYDRATASE"/>
    <property type="match status" value="1"/>
</dbReference>
<sequence>MIRAEQRDHGILVVTIDRPERRNALDPQTVAELHAVIESIDGDPKVRVVVLTAVGASFCAGADLKSLPSDFTNTGVTSTAALLAATDSELVRTLAAQELMASLFERIHRMRQPVIAAVNGHAIGGGFALALACDIRFASSAASFGAVFIRHGVSNCDMGTSYHLPRLVGAARAAELMLTGRVFDAQEAYRMGLVFDVVPAEELLDAALSKAQEIAVHSPLAVWMTKETMWQTVDAPSLRHALDLENRTQVMCTATGELRRSFDAFREGRG</sequence>
<dbReference type="InterPro" id="IPR018376">
    <property type="entry name" value="Enoyl-CoA_hyd/isom_CS"/>
</dbReference>
<dbReference type="GO" id="GO:0016853">
    <property type="term" value="F:isomerase activity"/>
    <property type="evidence" value="ECO:0007669"/>
    <property type="project" value="UniProtKB-KW"/>
</dbReference>
<protein>
    <submittedName>
        <fullName evidence="7">Putative enoyl-CoA hydratase/isomerase</fullName>
        <ecNumber evidence="7">4.2.1.17</ecNumber>
    </submittedName>
</protein>
<dbReference type="RefSeq" id="WP_005065843.1">
    <property type="nucleotide sequence ID" value="NZ_CP014959.1"/>
</dbReference>
<dbReference type="Pfam" id="PF00378">
    <property type="entry name" value="ECH_1"/>
    <property type="match status" value="1"/>
</dbReference>
<evidence type="ECO:0000256" key="4">
    <source>
        <dbReference type="ARBA" id="ARBA00023709"/>
    </source>
</evidence>
<dbReference type="InterPro" id="IPR029045">
    <property type="entry name" value="ClpP/crotonase-like_dom_sf"/>
</dbReference>
<keyword evidence="7" id="KW-0456">Lyase</keyword>
<dbReference type="CDD" id="cd06558">
    <property type="entry name" value="crotonase-like"/>
    <property type="match status" value="1"/>
</dbReference>
<dbReference type="PANTHER" id="PTHR43802:SF1">
    <property type="entry name" value="IP11341P-RELATED"/>
    <property type="match status" value="1"/>
</dbReference>
<reference evidence="7 8" key="1">
    <citation type="submission" date="2015-03" db="EMBL/GenBank/DDBJ databases">
        <authorList>
            <person name="Murphy D."/>
        </authorList>
    </citation>
    <scope>NUCLEOTIDE SEQUENCE [LARGE SCALE GENOMIC DNA]</scope>
    <source>
        <strain evidence="7 8">PAP088</strain>
    </source>
</reference>
<evidence type="ECO:0000256" key="6">
    <source>
        <dbReference type="RuleBase" id="RU003707"/>
    </source>
</evidence>
<keyword evidence="7" id="KW-0413">Isomerase</keyword>
<dbReference type="GO" id="GO:0018812">
    <property type="term" value="F:3-hydroxyacyl-CoA dehydratase activity"/>
    <property type="evidence" value="ECO:0007669"/>
    <property type="project" value="RHEA"/>
</dbReference>
<dbReference type="PROSITE" id="PS00166">
    <property type="entry name" value="ENOYL_COA_HYDRATASE"/>
    <property type="match status" value="1"/>
</dbReference>
<evidence type="ECO:0000313" key="7">
    <source>
        <dbReference type="EMBL" id="CPV62553.1"/>
    </source>
</evidence>
<gene>
    <name evidence="7" type="primary">echA8_11</name>
    <name evidence="7" type="ORF">ERS075579_03468</name>
</gene>
<evidence type="ECO:0000256" key="1">
    <source>
        <dbReference type="ARBA" id="ARBA00002994"/>
    </source>
</evidence>
<keyword evidence="3" id="KW-0443">Lipid metabolism</keyword>
<dbReference type="InterPro" id="IPR014748">
    <property type="entry name" value="Enoyl-CoA_hydra_C"/>
</dbReference>
<dbReference type="Gene3D" id="1.10.12.10">
    <property type="entry name" value="Lyase 2-enoyl-coa Hydratase, Chain A, domain 2"/>
    <property type="match status" value="1"/>
</dbReference>
<name>A0A0U0ZPJ9_9MYCO</name>
<evidence type="ECO:0000256" key="5">
    <source>
        <dbReference type="ARBA" id="ARBA00023717"/>
    </source>
</evidence>
<accession>A0A0U0ZPJ9</accession>
<dbReference type="InterPro" id="IPR001753">
    <property type="entry name" value="Enoyl-CoA_hydra/iso"/>
</dbReference>
<evidence type="ECO:0000256" key="3">
    <source>
        <dbReference type="ARBA" id="ARBA00022832"/>
    </source>
</evidence>
<dbReference type="AlphaFoldDB" id="A0A0U0ZPJ9"/>
<comment type="catalytic activity">
    <reaction evidence="4">
        <text>a (3S)-3-hydroxyacyl-CoA = a (2E)-enoyl-CoA + H2O</text>
        <dbReference type="Rhea" id="RHEA:16105"/>
        <dbReference type="ChEBI" id="CHEBI:15377"/>
        <dbReference type="ChEBI" id="CHEBI:57318"/>
        <dbReference type="ChEBI" id="CHEBI:58856"/>
        <dbReference type="EC" id="4.2.1.17"/>
    </reaction>
</comment>
<dbReference type="EC" id="4.2.1.17" evidence="7"/>
<comment type="function">
    <text evidence="1">Could possibly oxidize fatty acids using specific components.</text>
</comment>
<keyword evidence="3" id="KW-0276">Fatty acid metabolism</keyword>
<evidence type="ECO:0000313" key="8">
    <source>
        <dbReference type="Proteomes" id="UP000045782"/>
    </source>
</evidence>
<dbReference type="EMBL" id="CSWP01000007">
    <property type="protein sequence ID" value="CPV62553.1"/>
    <property type="molecule type" value="Genomic_DNA"/>
</dbReference>
<dbReference type="GO" id="GO:0006631">
    <property type="term" value="P:fatty acid metabolic process"/>
    <property type="evidence" value="ECO:0007669"/>
    <property type="project" value="UniProtKB-KW"/>
</dbReference>
<dbReference type="Proteomes" id="UP000045782">
    <property type="component" value="Unassembled WGS sequence"/>
</dbReference>
<comment type="similarity">
    <text evidence="2 6">Belongs to the enoyl-CoA hydratase/isomerase family.</text>
</comment>
<proteinExistence type="inferred from homology"/>